<evidence type="ECO:0000256" key="2">
    <source>
        <dbReference type="ARBA" id="ARBA00004948"/>
    </source>
</evidence>
<dbReference type="RefSeq" id="WP_160820302.1">
    <property type="nucleotide sequence ID" value="NZ_JBHSXE010000001.1"/>
</dbReference>
<evidence type="ECO:0000256" key="8">
    <source>
        <dbReference type="ARBA" id="ARBA00022977"/>
    </source>
</evidence>
<dbReference type="InterPro" id="IPR015168">
    <property type="entry name" value="SsuA/THI5"/>
</dbReference>
<evidence type="ECO:0000256" key="4">
    <source>
        <dbReference type="ARBA" id="ARBA00011738"/>
    </source>
</evidence>
<keyword evidence="14" id="KW-1185">Reference proteome</keyword>
<protein>
    <recommendedName>
        <fullName evidence="10">Thiamine pyrimidine synthase</fullName>
    </recommendedName>
</protein>
<dbReference type="InterPro" id="IPR027939">
    <property type="entry name" value="NMT1/THI5"/>
</dbReference>
<keyword evidence="7" id="KW-0663">Pyridoxal phosphate</keyword>
<evidence type="ECO:0000256" key="9">
    <source>
        <dbReference type="ARBA" id="ARBA00023004"/>
    </source>
</evidence>
<keyword evidence="5" id="KW-0808">Transferase</keyword>
<evidence type="ECO:0000313" key="13">
    <source>
        <dbReference type="EMBL" id="MFC6886541.1"/>
    </source>
</evidence>
<comment type="pathway">
    <text evidence="2">Cofactor biosynthesis; thiamine diphosphate biosynthesis.</text>
</comment>
<evidence type="ECO:0000256" key="3">
    <source>
        <dbReference type="ARBA" id="ARBA00009406"/>
    </source>
</evidence>
<comment type="function">
    <text evidence="1">Responsible for the formation of the pyrimidine heterocycle in the thiamine biosynthesis pathway. Catalyzes the formation of hydroxymethylpyrimidine phosphate (HMP-P) from histidine and pyridoxal phosphate (PLP). The protein uses PLP and the active site histidine to form HMP-P, generating an inactive enzyme. The enzyme can only undergo a single turnover, which suggests it is a suicide enzyme.</text>
</comment>
<name>A0ABW2CZZ9_9ACTN</name>
<evidence type="ECO:0000256" key="10">
    <source>
        <dbReference type="ARBA" id="ARBA00033171"/>
    </source>
</evidence>
<evidence type="ECO:0000256" key="11">
    <source>
        <dbReference type="ARBA" id="ARBA00048179"/>
    </source>
</evidence>
<evidence type="ECO:0000259" key="12">
    <source>
        <dbReference type="Pfam" id="PF09084"/>
    </source>
</evidence>
<evidence type="ECO:0000256" key="7">
    <source>
        <dbReference type="ARBA" id="ARBA00022898"/>
    </source>
</evidence>
<evidence type="ECO:0000256" key="5">
    <source>
        <dbReference type="ARBA" id="ARBA00022679"/>
    </source>
</evidence>
<dbReference type="Gene3D" id="3.40.190.10">
    <property type="entry name" value="Periplasmic binding protein-like II"/>
    <property type="match status" value="2"/>
</dbReference>
<gene>
    <name evidence="13" type="ORF">ACFQKB_42745</name>
</gene>
<evidence type="ECO:0000256" key="1">
    <source>
        <dbReference type="ARBA" id="ARBA00003469"/>
    </source>
</evidence>
<sequence length="352" mass="37824">MAFPNLREHAFHRTIPSRRPGHRPSFTARRSTLTAATAALAVAVPLAAGCARAAPTSGPISILANWFPQAELGGYWQAAANADADGGGEGKGEQPLNVLPGGPGIQTIPQVAAGKATFGVATGADDLLVAREQGLPIVAVFAPFRANITCLAAHAGAGVRTFADLSGRRVAKIQSRPWWEYLKRHYRLTGVQEINYTGSLAVFKQDASLVQQCYVTNEPYYLRRDKVPVTTLSVSDQGGYQAYSNVLFTTEAVLKKDPDMVRSVVRRVAAGWRAFQNDPGVGKRAILAANKDADPGVIDFAVEAMRSGRWVTSGAMDDARWRTIRDQVAEAGLVPRDADYKGAFTTRFLPSS</sequence>
<feature type="domain" description="SsuA/THI5-like" evidence="12">
    <location>
        <begin position="97"/>
        <end position="279"/>
    </location>
</feature>
<dbReference type="PANTHER" id="PTHR31528">
    <property type="entry name" value="4-AMINO-5-HYDROXYMETHYL-2-METHYLPYRIMIDINE PHOSPHATE SYNTHASE THI11-RELATED"/>
    <property type="match status" value="1"/>
</dbReference>
<organism evidence="13 14">
    <name type="scientific">Actinomadura yumaensis</name>
    <dbReference type="NCBI Taxonomy" id="111807"/>
    <lineage>
        <taxon>Bacteria</taxon>
        <taxon>Bacillati</taxon>
        <taxon>Actinomycetota</taxon>
        <taxon>Actinomycetes</taxon>
        <taxon>Streptosporangiales</taxon>
        <taxon>Thermomonosporaceae</taxon>
        <taxon>Actinomadura</taxon>
    </lineage>
</organism>
<keyword evidence="8" id="KW-0784">Thiamine biosynthesis</keyword>
<keyword evidence="9" id="KW-0408">Iron</keyword>
<evidence type="ECO:0000313" key="14">
    <source>
        <dbReference type="Proteomes" id="UP001596380"/>
    </source>
</evidence>
<dbReference type="SUPFAM" id="SSF53850">
    <property type="entry name" value="Periplasmic binding protein-like II"/>
    <property type="match status" value="1"/>
</dbReference>
<keyword evidence="6" id="KW-0479">Metal-binding</keyword>
<reference evidence="14" key="1">
    <citation type="journal article" date="2019" name="Int. J. Syst. Evol. Microbiol.">
        <title>The Global Catalogue of Microorganisms (GCM) 10K type strain sequencing project: providing services to taxonomists for standard genome sequencing and annotation.</title>
        <authorList>
            <consortium name="The Broad Institute Genomics Platform"/>
            <consortium name="The Broad Institute Genome Sequencing Center for Infectious Disease"/>
            <person name="Wu L."/>
            <person name="Ma J."/>
        </authorList>
    </citation>
    <scope>NUCLEOTIDE SEQUENCE [LARGE SCALE GENOMIC DNA]</scope>
    <source>
        <strain evidence="14">JCM 3369</strain>
    </source>
</reference>
<evidence type="ECO:0000256" key="6">
    <source>
        <dbReference type="ARBA" id="ARBA00022723"/>
    </source>
</evidence>
<comment type="caution">
    <text evidence="13">The sequence shown here is derived from an EMBL/GenBank/DDBJ whole genome shotgun (WGS) entry which is preliminary data.</text>
</comment>
<comment type="subunit">
    <text evidence="4">Homodimer.</text>
</comment>
<comment type="similarity">
    <text evidence="3">Belongs to the NMT1/THI5 family.</text>
</comment>
<comment type="catalytic activity">
    <reaction evidence="11">
        <text>N(6)-(pyridoxal phosphate)-L-lysyl-[4-amino-5-hydroxymethyl-2-methylpyrimidine phosphate synthase] + L-histidyl-[4-amino-5-hydroxymethyl-2-methylpyrimidine phosphate synthase] + 2 Fe(3+) + 4 H2O = L-lysyl-[4-amino-5-hydroxymethyl-2-methylpyrimidine phosphate synthase] + (2S)-2-amino-5-hydroxy-4-oxopentanoyl-[4-amino-5-hydroxymethyl-2-methylpyrimidine phosphate synthase] + 4-amino-2-methyl-5-(phosphooxymethyl)pyrimidine + 3-oxopropanoate + 2 Fe(2+) + 2 H(+)</text>
        <dbReference type="Rhea" id="RHEA:65756"/>
        <dbReference type="Rhea" id="RHEA-COMP:16892"/>
        <dbReference type="Rhea" id="RHEA-COMP:16893"/>
        <dbReference type="Rhea" id="RHEA-COMP:16894"/>
        <dbReference type="Rhea" id="RHEA-COMP:16895"/>
        <dbReference type="ChEBI" id="CHEBI:15377"/>
        <dbReference type="ChEBI" id="CHEBI:15378"/>
        <dbReference type="ChEBI" id="CHEBI:29033"/>
        <dbReference type="ChEBI" id="CHEBI:29034"/>
        <dbReference type="ChEBI" id="CHEBI:29969"/>
        <dbReference type="ChEBI" id="CHEBI:29979"/>
        <dbReference type="ChEBI" id="CHEBI:33190"/>
        <dbReference type="ChEBI" id="CHEBI:58354"/>
        <dbReference type="ChEBI" id="CHEBI:143915"/>
        <dbReference type="ChEBI" id="CHEBI:157692"/>
    </reaction>
    <physiologicalReaction direction="left-to-right" evidence="11">
        <dbReference type="Rhea" id="RHEA:65757"/>
    </physiologicalReaction>
</comment>
<dbReference type="EMBL" id="JBHSXS010000055">
    <property type="protein sequence ID" value="MFC6886541.1"/>
    <property type="molecule type" value="Genomic_DNA"/>
</dbReference>
<dbReference type="Proteomes" id="UP001596380">
    <property type="component" value="Unassembled WGS sequence"/>
</dbReference>
<proteinExistence type="inferred from homology"/>
<dbReference type="Pfam" id="PF09084">
    <property type="entry name" value="NMT1"/>
    <property type="match status" value="1"/>
</dbReference>
<accession>A0ABW2CZZ9</accession>
<dbReference type="PANTHER" id="PTHR31528:SF1">
    <property type="entry name" value="4-AMINO-5-HYDROXYMETHYL-2-METHYLPYRIMIDINE PHOSPHATE SYNTHASE THI11-RELATED"/>
    <property type="match status" value="1"/>
</dbReference>